<evidence type="ECO:0000313" key="5">
    <source>
        <dbReference type="Proteomes" id="UP000433652"/>
    </source>
</evidence>
<dbReference type="SMART" id="SM00052">
    <property type="entry name" value="EAL"/>
    <property type="match status" value="1"/>
</dbReference>
<comment type="caution">
    <text evidence="4">The sequence shown here is derived from an EMBL/GenBank/DDBJ whole genome shotgun (WGS) entry which is preliminary data.</text>
</comment>
<dbReference type="EMBL" id="WTYM01000039">
    <property type="protein sequence ID" value="MXO59809.1"/>
    <property type="molecule type" value="Genomic_DNA"/>
</dbReference>
<keyword evidence="1" id="KW-0472">Membrane</keyword>
<dbReference type="SUPFAM" id="SSF55073">
    <property type="entry name" value="Nucleotide cyclase"/>
    <property type="match status" value="1"/>
</dbReference>
<keyword evidence="5" id="KW-1185">Reference proteome</keyword>
<dbReference type="AlphaFoldDB" id="A0A6I4SWS8"/>
<evidence type="ECO:0000256" key="1">
    <source>
        <dbReference type="SAM" id="Phobius"/>
    </source>
</evidence>
<protein>
    <submittedName>
        <fullName evidence="4">EAL domain-containing protein</fullName>
    </submittedName>
</protein>
<dbReference type="InterPro" id="IPR043128">
    <property type="entry name" value="Rev_trsase/Diguanyl_cyclase"/>
</dbReference>
<keyword evidence="1" id="KW-1133">Transmembrane helix</keyword>
<dbReference type="NCBIfam" id="TIGR00254">
    <property type="entry name" value="GGDEF"/>
    <property type="match status" value="1"/>
</dbReference>
<dbReference type="PANTHER" id="PTHR44757">
    <property type="entry name" value="DIGUANYLATE CYCLASE DGCP"/>
    <property type="match status" value="1"/>
</dbReference>
<dbReference type="InterPro" id="IPR035919">
    <property type="entry name" value="EAL_sf"/>
</dbReference>
<feature type="transmembrane region" description="Helical" evidence="1">
    <location>
        <begin position="66"/>
        <end position="88"/>
    </location>
</feature>
<name>A0A6I4SWS8_9SPHN</name>
<dbReference type="PROSITE" id="PS50883">
    <property type="entry name" value="EAL"/>
    <property type="match status" value="1"/>
</dbReference>
<dbReference type="Pfam" id="PF00990">
    <property type="entry name" value="GGDEF"/>
    <property type="match status" value="1"/>
</dbReference>
<dbReference type="Gene3D" id="3.20.20.450">
    <property type="entry name" value="EAL domain"/>
    <property type="match status" value="1"/>
</dbReference>
<dbReference type="OrthoDB" id="9814202at2"/>
<dbReference type="Proteomes" id="UP000433652">
    <property type="component" value="Unassembled WGS sequence"/>
</dbReference>
<accession>A0A6I4SWS8</accession>
<dbReference type="Pfam" id="PF00563">
    <property type="entry name" value="EAL"/>
    <property type="match status" value="1"/>
</dbReference>
<evidence type="ECO:0000259" key="3">
    <source>
        <dbReference type="PROSITE" id="PS50887"/>
    </source>
</evidence>
<gene>
    <name evidence="4" type="ORF">GRI89_09680</name>
</gene>
<dbReference type="SMART" id="SM00267">
    <property type="entry name" value="GGDEF"/>
    <property type="match status" value="1"/>
</dbReference>
<dbReference type="CDD" id="cd01948">
    <property type="entry name" value="EAL"/>
    <property type="match status" value="1"/>
</dbReference>
<organism evidence="4 5">
    <name type="scientific">Croceibacterium salegens</name>
    <dbReference type="NCBI Taxonomy" id="1737568"/>
    <lineage>
        <taxon>Bacteria</taxon>
        <taxon>Pseudomonadati</taxon>
        <taxon>Pseudomonadota</taxon>
        <taxon>Alphaproteobacteria</taxon>
        <taxon>Sphingomonadales</taxon>
        <taxon>Erythrobacteraceae</taxon>
        <taxon>Croceibacterium</taxon>
    </lineage>
</organism>
<feature type="transmembrane region" description="Helical" evidence="1">
    <location>
        <begin position="32"/>
        <end position="54"/>
    </location>
</feature>
<feature type="domain" description="EAL" evidence="2">
    <location>
        <begin position="267"/>
        <end position="516"/>
    </location>
</feature>
<sequence>MFGLIFGNPLRVSTSQRGDRVQLSLAKHELSLRWLVIGSAIGLSAILALLLSYLGRTGAFTTPAALRSLGVASITYFVAAALLVRIGLSGISELEKLGLTDSLSGVPNRRALHIDVGRNAGDDDEVALALVDLDGFKAVNDQYGHFVGDTLIKHCSTLLGEMCGEEARFYRLGGDEFAIAVIGPIAGNILESTCRRLLQRLAQPIEIDERKITIGASIGMARSAQGKQVSSSEMLRQADVAMYASKSGGKNRCTWFIEDFDLSREETRKIEEDLRQAIARQEFRMVYQPLVDAADGSIVAVEALIRWERGERDPIGPNVFIPIAEDTGLINPIGRWVLRQACTDALAWDLIKLSVNVSPAQLRNPEFPIQLGQILEETGFPAERLELEITETYLVGDPHVAGRALEMIRGFGVGISLDDFGTGYASIGFLRKFRFEKLKLDRSLIVEAADDDSSRAMMVSSIAVARAMNMGVTAEGVETDAQAVLARTAGCDHMQGWLYYKAVSADEVTRLLQLTHAVGDERHGHVANA</sequence>
<evidence type="ECO:0000313" key="4">
    <source>
        <dbReference type="EMBL" id="MXO59809.1"/>
    </source>
</evidence>
<dbReference type="PROSITE" id="PS50887">
    <property type="entry name" value="GGDEF"/>
    <property type="match status" value="1"/>
</dbReference>
<reference evidence="4 5" key="1">
    <citation type="submission" date="2019-12" db="EMBL/GenBank/DDBJ databases">
        <title>Genomic-based taxomic classification of the family Erythrobacteraceae.</title>
        <authorList>
            <person name="Xu L."/>
        </authorList>
    </citation>
    <scope>NUCLEOTIDE SEQUENCE [LARGE SCALE GENOMIC DNA]</scope>
    <source>
        <strain evidence="4 5">MCCC 1K01500</strain>
    </source>
</reference>
<dbReference type="InterPro" id="IPR001633">
    <property type="entry name" value="EAL_dom"/>
</dbReference>
<evidence type="ECO:0000259" key="2">
    <source>
        <dbReference type="PROSITE" id="PS50883"/>
    </source>
</evidence>
<dbReference type="Gene3D" id="3.30.70.270">
    <property type="match status" value="1"/>
</dbReference>
<dbReference type="InterPro" id="IPR052155">
    <property type="entry name" value="Biofilm_reg_signaling"/>
</dbReference>
<dbReference type="PANTHER" id="PTHR44757:SF2">
    <property type="entry name" value="BIOFILM ARCHITECTURE MAINTENANCE PROTEIN MBAA"/>
    <property type="match status" value="1"/>
</dbReference>
<dbReference type="CDD" id="cd01949">
    <property type="entry name" value="GGDEF"/>
    <property type="match status" value="1"/>
</dbReference>
<dbReference type="InterPro" id="IPR000160">
    <property type="entry name" value="GGDEF_dom"/>
</dbReference>
<dbReference type="InterPro" id="IPR029787">
    <property type="entry name" value="Nucleotide_cyclase"/>
</dbReference>
<keyword evidence="1" id="KW-0812">Transmembrane</keyword>
<dbReference type="SUPFAM" id="SSF141868">
    <property type="entry name" value="EAL domain-like"/>
    <property type="match status" value="1"/>
</dbReference>
<proteinExistence type="predicted"/>
<feature type="domain" description="GGDEF" evidence="3">
    <location>
        <begin position="124"/>
        <end position="258"/>
    </location>
</feature>